<proteinExistence type="predicted"/>
<protein>
    <recommendedName>
        <fullName evidence="8">Major facilitator superfamily (MFS) profile domain-containing protein</fullName>
    </recommendedName>
</protein>
<comment type="caution">
    <text evidence="6">The sequence shown here is derived from an EMBL/GenBank/DDBJ whole genome shotgun (WGS) entry which is preliminary data.</text>
</comment>
<sequence length="464" mass="50533">MDLWRVELKFQGMCCNLVGKLPVEKRHYLKDFPTKLSVSMKAKYTAIPATSFFCKFASKDAADLVEYLKRKRMAACVTFLYSKYIFTLYLVVPSDLPQLKCLQRLKKTGANVESLCRKDDGVVIGVLSREINKVAEDRLIAKQMQLQEAARSARKLGSTVGDPLLELELLLQRLPTTKSAIDQKHRFDDVWSRVVDAMLGFDQGKGRLNVVFLAHEVIRKVRGGTNDDQDNAALASSGLVRAGERIFHKLLDALDTKCRHSVLPYALAYACLKSLNYALFFWLPFYLTISLGMDDAKADMYSMLYDAGQIAGGFLGGYVTDKAGIRSPIVFAMIGAATSLLHLFDGASHAQTTALLLATGFLLGGPANLISTAISADLGSHDSLREDTAALATVTGIIDGTGSVGAAIVQFLVGYLAGCHPVGEGGTIVCTWGPVFVLLQVSGILSCMCLVPLVANELKRTCRR</sequence>
<feature type="transmembrane region" description="Helical" evidence="5">
    <location>
        <begin position="355"/>
        <end position="376"/>
    </location>
</feature>
<evidence type="ECO:0000256" key="1">
    <source>
        <dbReference type="ARBA" id="ARBA00004141"/>
    </source>
</evidence>
<evidence type="ECO:0000313" key="7">
    <source>
        <dbReference type="Proteomes" id="UP000266643"/>
    </source>
</evidence>
<dbReference type="VEuPathDB" id="FungiDB:H257_11178"/>
<keyword evidence="3 5" id="KW-1133">Transmembrane helix</keyword>
<evidence type="ECO:0000256" key="2">
    <source>
        <dbReference type="ARBA" id="ARBA00022692"/>
    </source>
</evidence>
<keyword evidence="4 5" id="KW-0472">Membrane</keyword>
<dbReference type="Gene3D" id="1.20.1250.20">
    <property type="entry name" value="MFS general substrate transporter like domains"/>
    <property type="match status" value="1"/>
</dbReference>
<dbReference type="GO" id="GO:0005789">
    <property type="term" value="C:endoplasmic reticulum membrane"/>
    <property type="evidence" value="ECO:0007669"/>
    <property type="project" value="TreeGrafter"/>
</dbReference>
<dbReference type="PANTHER" id="PTHR43184:SF12">
    <property type="entry name" value="SUGAR PHOSPHATE EXCHANGER 3"/>
    <property type="match status" value="1"/>
</dbReference>
<reference evidence="6 7" key="1">
    <citation type="submission" date="2018-08" db="EMBL/GenBank/DDBJ databases">
        <title>Aphanomyces genome sequencing and annotation.</title>
        <authorList>
            <person name="Minardi D."/>
            <person name="Oidtmann B."/>
            <person name="Van Der Giezen M."/>
            <person name="Studholme D.J."/>
        </authorList>
    </citation>
    <scope>NUCLEOTIDE SEQUENCE [LARGE SCALE GENOMIC DNA]</scope>
    <source>
        <strain evidence="6 7">D2</strain>
    </source>
</reference>
<dbReference type="AlphaFoldDB" id="A0A397CK33"/>
<evidence type="ECO:0008006" key="8">
    <source>
        <dbReference type="Google" id="ProtNLM"/>
    </source>
</evidence>
<feature type="transmembrane region" description="Helical" evidence="5">
    <location>
        <begin position="435"/>
        <end position="455"/>
    </location>
</feature>
<dbReference type="PANTHER" id="PTHR43184">
    <property type="entry name" value="MAJOR FACILITATOR SUPERFAMILY TRANSPORTER 16, ISOFORM B"/>
    <property type="match status" value="1"/>
</dbReference>
<evidence type="ECO:0000313" key="6">
    <source>
        <dbReference type="EMBL" id="RHY44483.1"/>
    </source>
</evidence>
<dbReference type="EMBL" id="QUTD01008890">
    <property type="protein sequence ID" value="RHY44483.1"/>
    <property type="molecule type" value="Genomic_DNA"/>
</dbReference>
<feature type="transmembrane region" description="Helical" evidence="5">
    <location>
        <begin position="266"/>
        <end position="289"/>
    </location>
</feature>
<accession>A0A397CK33</accession>
<evidence type="ECO:0000256" key="4">
    <source>
        <dbReference type="ARBA" id="ARBA00023136"/>
    </source>
</evidence>
<evidence type="ECO:0000256" key="3">
    <source>
        <dbReference type="ARBA" id="ARBA00022989"/>
    </source>
</evidence>
<comment type="subcellular location">
    <subcellularLocation>
        <location evidence="1">Membrane</location>
        <topology evidence="1">Multi-pass membrane protein</topology>
    </subcellularLocation>
</comment>
<feature type="transmembrane region" description="Helical" evidence="5">
    <location>
        <begin position="301"/>
        <end position="319"/>
    </location>
</feature>
<dbReference type="SUPFAM" id="SSF103473">
    <property type="entry name" value="MFS general substrate transporter"/>
    <property type="match status" value="1"/>
</dbReference>
<evidence type="ECO:0000256" key="5">
    <source>
        <dbReference type="SAM" id="Phobius"/>
    </source>
</evidence>
<dbReference type="Proteomes" id="UP000266643">
    <property type="component" value="Unassembled WGS sequence"/>
</dbReference>
<name>A0A397CK33_APHAT</name>
<keyword evidence="2 5" id="KW-0812">Transmembrane</keyword>
<feature type="transmembrane region" description="Helical" evidence="5">
    <location>
        <begin position="325"/>
        <end position="343"/>
    </location>
</feature>
<dbReference type="InterPro" id="IPR036259">
    <property type="entry name" value="MFS_trans_sf"/>
</dbReference>
<organism evidence="6 7">
    <name type="scientific">Aphanomyces astaci</name>
    <name type="common">Crayfish plague agent</name>
    <dbReference type="NCBI Taxonomy" id="112090"/>
    <lineage>
        <taxon>Eukaryota</taxon>
        <taxon>Sar</taxon>
        <taxon>Stramenopiles</taxon>
        <taxon>Oomycota</taxon>
        <taxon>Saprolegniomycetes</taxon>
        <taxon>Saprolegniales</taxon>
        <taxon>Verrucalvaceae</taxon>
        <taxon>Aphanomyces</taxon>
    </lineage>
</organism>
<gene>
    <name evidence="6" type="ORF">DYB30_012851</name>
</gene>